<comment type="caution">
    <text evidence="5">The sequence shown here is derived from an EMBL/GenBank/DDBJ whole genome shotgun (WGS) entry which is preliminary data.</text>
</comment>
<feature type="chain" id="PRO_5045729820" evidence="3">
    <location>
        <begin position="40"/>
        <end position="348"/>
    </location>
</feature>
<keyword evidence="2" id="KW-0472">Membrane</keyword>
<keyword evidence="2" id="KW-0812">Transmembrane</keyword>
<dbReference type="InterPro" id="IPR025645">
    <property type="entry name" value="DUF4349"/>
</dbReference>
<name>A0ABV5QWM7_9ACTN</name>
<sequence>MYRTRTARTRTAGRRTAGTRTAAAALLLSAALVLTGCGAGDGRSAADGKGSGYAAKPAGSGAPEGAADGAPGPERAPERTPGSQNRPAPQHVIRTAELSVEVKDATKALASARRVTAAAGGHVENETTERTDGTHISSRIVLRVPQERYDSVLAELAGAGKLLSRTANAKDVTEQVVDVESRIATQRASVARVRALMDKATQLSDVVTLEGELSRRQADLESLLAQRASLKDRTSLATITLHLTEPEAAPAAGADDRPGFLDALAGGWGALVGAAAWVLIVLAALAPWLATAAVLYVGWRRLVRPLWLRRRPEPNPGPGPGTGPVRADPADAPATPRAPDGAPLNPGE</sequence>
<dbReference type="EMBL" id="JBHMCT010000019">
    <property type="protein sequence ID" value="MFB9557928.1"/>
    <property type="molecule type" value="Genomic_DNA"/>
</dbReference>
<evidence type="ECO:0000313" key="6">
    <source>
        <dbReference type="Proteomes" id="UP001589716"/>
    </source>
</evidence>
<keyword evidence="3" id="KW-0732">Signal</keyword>
<reference evidence="5 6" key="1">
    <citation type="submission" date="2024-09" db="EMBL/GenBank/DDBJ databases">
        <authorList>
            <person name="Sun Q."/>
            <person name="Mori K."/>
        </authorList>
    </citation>
    <scope>NUCLEOTIDE SEQUENCE [LARGE SCALE GENOMIC DNA]</scope>
    <source>
        <strain evidence="5 6">JCM 4414</strain>
    </source>
</reference>
<evidence type="ECO:0000259" key="4">
    <source>
        <dbReference type="Pfam" id="PF14257"/>
    </source>
</evidence>
<evidence type="ECO:0000313" key="5">
    <source>
        <dbReference type="EMBL" id="MFB9557928.1"/>
    </source>
</evidence>
<feature type="region of interest" description="Disordered" evidence="1">
    <location>
        <begin position="309"/>
        <end position="348"/>
    </location>
</feature>
<evidence type="ECO:0000256" key="2">
    <source>
        <dbReference type="SAM" id="Phobius"/>
    </source>
</evidence>
<organism evidence="5 6">
    <name type="scientific">Streptomyces roseoviridis</name>
    <dbReference type="NCBI Taxonomy" id="67361"/>
    <lineage>
        <taxon>Bacteria</taxon>
        <taxon>Bacillati</taxon>
        <taxon>Actinomycetota</taxon>
        <taxon>Actinomycetes</taxon>
        <taxon>Kitasatosporales</taxon>
        <taxon>Streptomycetaceae</taxon>
        <taxon>Streptomyces</taxon>
    </lineage>
</organism>
<feature type="transmembrane region" description="Helical" evidence="2">
    <location>
        <begin position="274"/>
        <end position="299"/>
    </location>
</feature>
<feature type="compositionally biased region" description="Low complexity" evidence="1">
    <location>
        <begin position="323"/>
        <end position="348"/>
    </location>
</feature>
<protein>
    <submittedName>
        <fullName evidence="5">DUF4349 domain-containing protein</fullName>
    </submittedName>
</protein>
<keyword evidence="6" id="KW-1185">Reference proteome</keyword>
<evidence type="ECO:0000256" key="3">
    <source>
        <dbReference type="SAM" id="SignalP"/>
    </source>
</evidence>
<feature type="signal peptide" evidence="3">
    <location>
        <begin position="1"/>
        <end position="39"/>
    </location>
</feature>
<feature type="compositionally biased region" description="Low complexity" evidence="1">
    <location>
        <begin position="54"/>
        <end position="73"/>
    </location>
</feature>
<proteinExistence type="predicted"/>
<keyword evidence="2" id="KW-1133">Transmembrane helix</keyword>
<dbReference type="Pfam" id="PF14257">
    <property type="entry name" value="DUF4349"/>
    <property type="match status" value="1"/>
</dbReference>
<gene>
    <name evidence="5" type="ORF">ACFFTP_27545</name>
</gene>
<accession>A0ABV5QWM7</accession>
<feature type="region of interest" description="Disordered" evidence="1">
    <location>
        <begin position="46"/>
        <end position="94"/>
    </location>
</feature>
<evidence type="ECO:0000256" key="1">
    <source>
        <dbReference type="SAM" id="MobiDB-lite"/>
    </source>
</evidence>
<dbReference type="RefSeq" id="WP_345484984.1">
    <property type="nucleotide sequence ID" value="NZ_BAAAWU010000001.1"/>
</dbReference>
<dbReference type="Proteomes" id="UP001589716">
    <property type="component" value="Unassembled WGS sequence"/>
</dbReference>
<feature type="domain" description="DUF4349" evidence="4">
    <location>
        <begin position="90"/>
        <end position="300"/>
    </location>
</feature>